<dbReference type="AlphaFoldDB" id="A0A922HJF8"/>
<evidence type="ECO:0000313" key="3">
    <source>
        <dbReference type="EMBL" id="KAH9494028.1"/>
    </source>
</evidence>
<gene>
    <name evidence="3" type="ORF">DERF_014751</name>
    <name evidence="2" type="ORF">HUG17_6477</name>
</gene>
<feature type="transmembrane region" description="Helical" evidence="1">
    <location>
        <begin position="122"/>
        <end position="148"/>
    </location>
</feature>
<reference evidence="3" key="4">
    <citation type="journal article" date="2022" name="Res Sq">
        <title>Comparative Genomics Reveals Insights into the Divergent Evolution of Astigmatic Mites and Household Pest Adaptations.</title>
        <authorList>
            <person name="Xiong Q."/>
            <person name="Wan A.T.-Y."/>
            <person name="Liu X.-Y."/>
            <person name="Fung C.S.-H."/>
            <person name="Xiao X."/>
            <person name="Malainual N."/>
            <person name="Hou J."/>
            <person name="Wang L."/>
            <person name="Wang M."/>
            <person name="Yang K."/>
            <person name="Cui Y."/>
            <person name="Leung E."/>
            <person name="Nong W."/>
            <person name="Shin S.-K."/>
            <person name="Au S."/>
            <person name="Jeong K.Y."/>
            <person name="Chew F.T."/>
            <person name="Hui J."/>
            <person name="Leung T.F."/>
            <person name="Tungtrongchitr A."/>
            <person name="Zhong N."/>
            <person name="Liu Z."/>
            <person name="Tsui S."/>
        </authorList>
    </citation>
    <scope>NUCLEOTIDE SEQUENCE</scope>
    <source>
        <strain evidence="3">Derf</strain>
        <tissue evidence="3">Whole organism</tissue>
    </source>
</reference>
<reference evidence="3" key="1">
    <citation type="submission" date="2013-05" db="EMBL/GenBank/DDBJ databases">
        <authorList>
            <person name="Yim A.K.Y."/>
            <person name="Chan T.F."/>
            <person name="Ji K.M."/>
            <person name="Liu X.Y."/>
            <person name="Zhou J.W."/>
            <person name="Li R.Q."/>
            <person name="Yang K.Y."/>
            <person name="Li J."/>
            <person name="Li M."/>
            <person name="Law P.T.W."/>
            <person name="Wu Y.L."/>
            <person name="Cai Z.L."/>
            <person name="Qin H."/>
            <person name="Bao Y."/>
            <person name="Leung R.K.K."/>
            <person name="Ng P.K.S."/>
            <person name="Zou J."/>
            <person name="Zhong X.J."/>
            <person name="Ran P.X."/>
            <person name="Zhong N.S."/>
            <person name="Liu Z.G."/>
            <person name="Tsui S.K.W."/>
        </authorList>
    </citation>
    <scope>NUCLEOTIDE SEQUENCE</scope>
    <source>
        <strain evidence="3">Derf</strain>
        <tissue evidence="3">Whole organism</tissue>
    </source>
</reference>
<dbReference type="Proteomes" id="UP000828236">
    <property type="component" value="Unassembled WGS sequence"/>
</dbReference>
<keyword evidence="1" id="KW-0472">Membrane</keyword>
<feature type="transmembrane region" description="Helical" evidence="1">
    <location>
        <begin position="57"/>
        <end position="82"/>
    </location>
</feature>
<dbReference type="Proteomes" id="UP000790347">
    <property type="component" value="Unassembled WGS sequence"/>
</dbReference>
<dbReference type="EMBL" id="SDOV01000002">
    <property type="protein sequence ID" value="KAH7644115.1"/>
    <property type="molecule type" value="Genomic_DNA"/>
</dbReference>
<feature type="transmembrane region" description="Helical" evidence="1">
    <location>
        <begin position="94"/>
        <end position="116"/>
    </location>
</feature>
<proteinExistence type="predicted"/>
<comment type="caution">
    <text evidence="3">The sequence shown here is derived from an EMBL/GenBank/DDBJ whole genome shotgun (WGS) entry which is preliminary data.</text>
</comment>
<keyword evidence="1" id="KW-1133">Transmembrane helix</keyword>
<reference evidence="2" key="2">
    <citation type="submission" date="2020-06" db="EMBL/GenBank/DDBJ databases">
        <authorList>
            <person name="Ji K."/>
            <person name="Li J."/>
        </authorList>
    </citation>
    <scope>NUCLEOTIDE SEQUENCE</scope>
    <source>
        <strain evidence="2">JKM2019</strain>
        <tissue evidence="2">Whole body</tissue>
    </source>
</reference>
<feature type="transmembrane region" description="Helical" evidence="1">
    <location>
        <begin position="28"/>
        <end position="45"/>
    </location>
</feature>
<organism evidence="3 4">
    <name type="scientific">Dermatophagoides farinae</name>
    <name type="common">American house dust mite</name>
    <dbReference type="NCBI Taxonomy" id="6954"/>
    <lineage>
        <taxon>Eukaryota</taxon>
        <taxon>Metazoa</taxon>
        <taxon>Ecdysozoa</taxon>
        <taxon>Arthropoda</taxon>
        <taxon>Chelicerata</taxon>
        <taxon>Arachnida</taxon>
        <taxon>Acari</taxon>
        <taxon>Acariformes</taxon>
        <taxon>Sarcoptiformes</taxon>
        <taxon>Astigmata</taxon>
        <taxon>Psoroptidia</taxon>
        <taxon>Analgoidea</taxon>
        <taxon>Pyroglyphidae</taxon>
        <taxon>Dermatophagoidinae</taxon>
        <taxon>Dermatophagoides</taxon>
    </lineage>
</organism>
<reference evidence="2" key="3">
    <citation type="journal article" date="2021" name="World Allergy Organ. J.">
        <title>Chromosome-level assembly of Dermatophagoides farinae genome and transcriptome reveals two novel allergens Der f 37 and Der f 39.</title>
        <authorList>
            <person name="Chen J."/>
            <person name="Cai Z."/>
            <person name="Fan D."/>
            <person name="Hu J."/>
            <person name="Hou Y."/>
            <person name="He Y."/>
            <person name="Zhang Z."/>
            <person name="Zhao Z."/>
            <person name="Gao P."/>
            <person name="Hu W."/>
            <person name="Sun J."/>
            <person name="Li J."/>
            <person name="Ji K."/>
        </authorList>
    </citation>
    <scope>NUCLEOTIDE SEQUENCE</scope>
    <source>
        <strain evidence="2">JKM2019</strain>
    </source>
</reference>
<keyword evidence="1" id="KW-0812">Transmembrane</keyword>
<evidence type="ECO:0000313" key="2">
    <source>
        <dbReference type="EMBL" id="KAH7644115.1"/>
    </source>
</evidence>
<sequence>MADQNQIEDGARGTLETIGMTLSAMRNLLTIVNGLVIFFSLYFLISGKNLGWEPLQMAIWIRIILSLIVIILAIYGIMAAVWWGKKSKLQLKMLTVYLIGIIVVTVVAIILSAIYVRHPTKWDIIFIVLACLATIILITSTLSFSYGLKKTRLLRRFNLFSL</sequence>
<name>A0A922HJF8_DERFA</name>
<protein>
    <submittedName>
        <fullName evidence="3">Uncharacterized protein</fullName>
    </submittedName>
</protein>
<dbReference type="EMBL" id="ASGP02000008">
    <property type="protein sequence ID" value="KAH9494028.1"/>
    <property type="molecule type" value="Genomic_DNA"/>
</dbReference>
<keyword evidence="4" id="KW-1185">Reference proteome</keyword>
<accession>A0A922HJF8</accession>
<dbReference type="OrthoDB" id="6513198at2759"/>
<evidence type="ECO:0000256" key="1">
    <source>
        <dbReference type="SAM" id="Phobius"/>
    </source>
</evidence>
<evidence type="ECO:0000313" key="4">
    <source>
        <dbReference type="Proteomes" id="UP000790347"/>
    </source>
</evidence>